<dbReference type="EMBL" id="CAVP010051238">
    <property type="protein sequence ID" value="CDL93575.1"/>
    <property type="molecule type" value="Genomic_DNA"/>
</dbReference>
<reference evidence="2" key="1">
    <citation type="submission" date="2013-03" db="EMBL/GenBank/DDBJ databases">
        <authorList>
            <person name="Aslett M."/>
        </authorList>
    </citation>
    <scope>NUCLEOTIDE SEQUENCE [LARGE SCALE GENOMIC DNA]</scope>
    <source>
        <strain evidence="2">ISE/inbred ISE</strain>
    </source>
</reference>
<sequence length="174" mass="17055">MNLVVATLLAIAAAVSAFPNLGSPNLQTNVGMMEGMPGAVREHLMMGPGPVVVKSESVSGGMAGVGPMTVSGGAAWSSSSGSLTQGFGPEVVKGSMQEMGPMTVSGGATWSGSSEHWSGSSEHLNLGPGPVVVKSEGAMQGVGPLTVSGGATWGGSSEHFEQGLGSVGVQGQGT</sequence>
<name>W6N9C3_HAECO</name>
<accession>W6N9C3</accession>
<feature type="chain" id="PRO_5004879037" evidence="1">
    <location>
        <begin position="18"/>
        <end position="174"/>
    </location>
</feature>
<organism evidence="2">
    <name type="scientific">Haemonchus contortus</name>
    <name type="common">Barber pole worm</name>
    <dbReference type="NCBI Taxonomy" id="6289"/>
    <lineage>
        <taxon>Eukaryota</taxon>
        <taxon>Metazoa</taxon>
        <taxon>Ecdysozoa</taxon>
        <taxon>Nematoda</taxon>
        <taxon>Chromadorea</taxon>
        <taxon>Rhabditida</taxon>
        <taxon>Rhabditina</taxon>
        <taxon>Rhabditomorpha</taxon>
        <taxon>Strongyloidea</taxon>
        <taxon>Trichostrongylidae</taxon>
        <taxon>Haemonchus</taxon>
    </lineage>
</organism>
<comment type="caution">
    <text evidence="2">The sequence shown here is derived from an EMBL/GenBank/DDBJ whole genome shotgun (WGS) entry which is preliminary data.</text>
</comment>
<evidence type="ECO:0000256" key="1">
    <source>
        <dbReference type="SAM" id="SignalP"/>
    </source>
</evidence>
<gene>
    <name evidence="2" type="ORF">HCOI_01201500</name>
</gene>
<feature type="signal peptide" evidence="1">
    <location>
        <begin position="1"/>
        <end position="17"/>
    </location>
</feature>
<evidence type="ECO:0000313" key="2">
    <source>
        <dbReference type="EMBL" id="CDL93575.1"/>
    </source>
</evidence>
<reference evidence="2" key="2">
    <citation type="submission" date="2013-05" db="EMBL/GenBank/DDBJ databases">
        <title>The genome and transcriptome of Haemonchus contortus: a key model parasite for drug and vaccine discovery.</title>
        <authorList>
            <person name="Laing R."/>
            <person name="Kikuchi T."/>
            <person name="Martinelli A."/>
            <person name="Tsai I.J."/>
            <person name="Beech R.N."/>
            <person name="Redman E."/>
            <person name="Holroyd N."/>
            <person name="Bartley D.J."/>
            <person name="Beasley H."/>
            <person name="Britton C."/>
            <person name="Curran D."/>
            <person name="Devaney E."/>
            <person name="Gilabert A."/>
            <person name="Jackson F."/>
            <person name="Hunt M."/>
            <person name="Johnston S."/>
            <person name="Kryukov I."/>
            <person name="Li K."/>
            <person name="Morrison A.A."/>
            <person name="Reid A.J."/>
            <person name="Sargison N."/>
            <person name="Saunders G."/>
            <person name="Wasmuth J.D."/>
            <person name="Wolstenholme A."/>
            <person name="Berriman M."/>
            <person name="Gilleard J.S."/>
            <person name="Cotton J.A."/>
        </authorList>
    </citation>
    <scope>NUCLEOTIDE SEQUENCE [LARGE SCALE GENOMIC DNA]</scope>
    <source>
        <strain evidence="2">ISE/inbred ISE</strain>
    </source>
</reference>
<protein>
    <submittedName>
        <fullName evidence="2">Uncharacterized protein</fullName>
    </submittedName>
</protein>
<keyword evidence="1" id="KW-0732">Signal</keyword>
<dbReference type="AlphaFoldDB" id="W6N9C3"/>
<proteinExistence type="predicted"/>